<dbReference type="SMART" id="SM00351">
    <property type="entry name" value="PAX"/>
    <property type="match status" value="1"/>
</dbReference>
<dbReference type="InterPro" id="IPR001523">
    <property type="entry name" value="Paired_dom"/>
</dbReference>
<dbReference type="PROSITE" id="PS00034">
    <property type="entry name" value="PAIRED_1"/>
    <property type="match status" value="1"/>
</dbReference>
<dbReference type="Proteomes" id="UP000694388">
    <property type="component" value="Unplaced"/>
</dbReference>
<dbReference type="InterPro" id="IPR043565">
    <property type="entry name" value="PAX_fam"/>
</dbReference>
<dbReference type="GeneTree" id="ENSGT00940000156759"/>
<feature type="region of interest" description="Disordered" evidence="12">
    <location>
        <begin position="411"/>
        <end position="466"/>
    </location>
</feature>
<dbReference type="InterPro" id="IPR036388">
    <property type="entry name" value="WH-like_DNA-bd_sf"/>
</dbReference>
<dbReference type="CDD" id="cd00086">
    <property type="entry name" value="homeodomain"/>
    <property type="match status" value="1"/>
</dbReference>
<reference evidence="15" key="2">
    <citation type="submission" date="2025-09" db="UniProtKB">
        <authorList>
            <consortium name="Ensembl"/>
        </authorList>
    </citation>
    <scope>IDENTIFICATION</scope>
</reference>
<dbReference type="PROSITE" id="PS50071">
    <property type="entry name" value="HOMEOBOX_2"/>
    <property type="match status" value="1"/>
</dbReference>
<dbReference type="FunFam" id="1.10.10.60:FF:000035">
    <property type="entry name" value="paired box protein Pax-3 isoform X2"/>
    <property type="match status" value="1"/>
</dbReference>
<dbReference type="SUPFAM" id="SSF46689">
    <property type="entry name" value="Homeodomain-like"/>
    <property type="match status" value="2"/>
</dbReference>
<evidence type="ECO:0000256" key="6">
    <source>
        <dbReference type="ARBA" id="ARBA00023125"/>
    </source>
</evidence>
<evidence type="ECO:0000259" key="14">
    <source>
        <dbReference type="PROSITE" id="PS51057"/>
    </source>
</evidence>
<dbReference type="Pfam" id="PF00292">
    <property type="entry name" value="PAX"/>
    <property type="match status" value="1"/>
</dbReference>
<keyword evidence="4" id="KW-0563">Paired box</keyword>
<evidence type="ECO:0000256" key="1">
    <source>
        <dbReference type="ARBA" id="ARBA00004123"/>
    </source>
</evidence>
<dbReference type="InterPro" id="IPR017970">
    <property type="entry name" value="Homeobox_CS"/>
</dbReference>
<feature type="compositionally biased region" description="Gly residues" evidence="12">
    <location>
        <begin position="582"/>
        <end position="592"/>
    </location>
</feature>
<feature type="domain" description="Paired" evidence="14">
    <location>
        <begin position="277"/>
        <end position="404"/>
    </location>
</feature>
<keyword evidence="3" id="KW-0217">Developmental protein</keyword>
<feature type="region of interest" description="Disordered" evidence="12">
    <location>
        <begin position="568"/>
        <end position="592"/>
    </location>
</feature>
<evidence type="ECO:0000256" key="3">
    <source>
        <dbReference type="ARBA" id="ARBA00022473"/>
    </source>
</evidence>
<dbReference type="PROSITE" id="PS51057">
    <property type="entry name" value="PAIRED_2"/>
    <property type="match status" value="1"/>
</dbReference>
<dbReference type="Gene3D" id="1.10.10.10">
    <property type="entry name" value="Winged helix-like DNA-binding domain superfamily/Winged helix DNA-binding domain"/>
    <property type="match status" value="2"/>
</dbReference>
<evidence type="ECO:0000256" key="5">
    <source>
        <dbReference type="ARBA" id="ARBA00023015"/>
    </source>
</evidence>
<proteinExistence type="inferred from homology"/>
<comment type="similarity">
    <text evidence="2">Belongs to the paired homeobox family.</text>
</comment>
<dbReference type="AlphaFoldDB" id="A0A8C4R3M9"/>
<name>A0A8C4R3M9_EPTBU</name>
<dbReference type="GO" id="GO:0009653">
    <property type="term" value="P:anatomical structure morphogenesis"/>
    <property type="evidence" value="ECO:0007669"/>
    <property type="project" value="UniProtKB-ARBA"/>
</dbReference>
<keyword evidence="5" id="KW-0805">Transcription regulation</keyword>
<dbReference type="Pfam" id="PF12360">
    <property type="entry name" value="Pax7"/>
    <property type="match status" value="1"/>
</dbReference>
<reference evidence="15" key="1">
    <citation type="submission" date="2025-08" db="UniProtKB">
        <authorList>
            <consortium name="Ensembl"/>
        </authorList>
    </citation>
    <scope>IDENTIFICATION</scope>
</reference>
<dbReference type="PANTHER" id="PTHR45636">
    <property type="entry name" value="PAIRED BOX PROTEIN PAX-6-RELATED-RELATED"/>
    <property type="match status" value="1"/>
</dbReference>
<sequence length="752" mass="82600">MRRFTGNCCKLGIPDDSPCVPVPVYLYLYLYVYMYVSQNARSFRSSSCVCALFRPCHPGPLSQWEAPLGPDTPHLRSQWERSRRPVTADSRRSWRARERNKNLPLFLHYGDSPRLRVRCPRRDESSVISFHNFTNCRSGVSPGLRPLSSRRRSFLVPSVFTALFFPSPPLSTSTTHPHLFPLQCPPPTDLTTLATISTAATTYRRLFFVRDKIQAFFRPGEGATTALSPCADPAVFTGITEMSMASLAGGVPRMMRPATAQNYPRGSFPLEVSTPLGQGRVNQLGGVFINGRPLPNHIRHKIVELAHHGVRPCVISRQLRVSHGCVSKILCRYQETGSIRPGAIGGSKPRQVASTDVERKIEDYKRENPGMFSWEIRDRLLKDGVCDRASVPSVSSISRILRAKFGKRDEEEEAEKKDLSEENEKKAKHSIDGILGEKAGSTVDDSSDIDSEPDLPLKRKQRRSRTTFTAEQLEELEKAFERTHYPDIYTREELAQRTKLTEARVQVWFSNRRARWRKQAGANQLAAFNHLIPGGFPPTGMPGLAPYQLSEGPYPGAGIPQVPDPGTTVHRPQPLPPSSMHQGGGLSAGDGGTAYALSTNRAGFYSDGFMSASGPGNHMTGMPNGISPQMMGILGNPSAMPPQHQADFSLSPLPSGLSEGQPPGLTANCGQRHEGRKATDGLSAGQPYCPATYAAAGYGLEPMPAYQYTQYGQTAADYLAKNVGLNGQRRLKLGEHSAVLGLLQVAETGQAY</sequence>
<dbReference type="PANTHER" id="PTHR45636:SF49">
    <property type="entry name" value="PAIRED BOX PROTEIN 3 HOMOLOG"/>
    <property type="match status" value="1"/>
</dbReference>
<dbReference type="FunFam" id="1.10.10.10:FF:000080">
    <property type="entry name" value="paired box protein Pax-3 isoform X2"/>
    <property type="match status" value="1"/>
</dbReference>
<accession>A0A8C4R3M9</accession>
<evidence type="ECO:0000256" key="2">
    <source>
        <dbReference type="ARBA" id="ARBA00005733"/>
    </source>
</evidence>
<evidence type="ECO:0000256" key="11">
    <source>
        <dbReference type="RuleBase" id="RU000682"/>
    </source>
</evidence>
<dbReference type="Pfam" id="PF00046">
    <property type="entry name" value="Homeodomain"/>
    <property type="match status" value="1"/>
</dbReference>
<evidence type="ECO:0000256" key="12">
    <source>
        <dbReference type="SAM" id="MobiDB-lite"/>
    </source>
</evidence>
<dbReference type="Ensembl" id="ENSEBUT00000025045.1">
    <property type="protein sequence ID" value="ENSEBUP00000024469.1"/>
    <property type="gene ID" value="ENSEBUG00000015092.1"/>
</dbReference>
<dbReference type="InterPro" id="IPR009057">
    <property type="entry name" value="Homeodomain-like_sf"/>
</dbReference>
<organism evidence="15 16">
    <name type="scientific">Eptatretus burgeri</name>
    <name type="common">Inshore hagfish</name>
    <dbReference type="NCBI Taxonomy" id="7764"/>
    <lineage>
        <taxon>Eukaryota</taxon>
        <taxon>Metazoa</taxon>
        <taxon>Chordata</taxon>
        <taxon>Craniata</taxon>
        <taxon>Vertebrata</taxon>
        <taxon>Cyclostomata</taxon>
        <taxon>Myxini</taxon>
        <taxon>Myxiniformes</taxon>
        <taxon>Myxinidae</taxon>
        <taxon>Eptatretinae</taxon>
        <taxon>Eptatretus</taxon>
    </lineage>
</organism>
<dbReference type="GO" id="GO:0000978">
    <property type="term" value="F:RNA polymerase II cis-regulatory region sequence-specific DNA binding"/>
    <property type="evidence" value="ECO:0007669"/>
    <property type="project" value="TreeGrafter"/>
</dbReference>
<comment type="subcellular location">
    <subcellularLocation>
        <location evidence="1 10 11">Nucleus</location>
    </subcellularLocation>
</comment>
<dbReference type="GO" id="GO:0000981">
    <property type="term" value="F:DNA-binding transcription factor activity, RNA polymerase II-specific"/>
    <property type="evidence" value="ECO:0007669"/>
    <property type="project" value="InterPro"/>
</dbReference>
<dbReference type="SMART" id="SM00389">
    <property type="entry name" value="HOX"/>
    <property type="match status" value="1"/>
</dbReference>
<evidence type="ECO:0000256" key="10">
    <source>
        <dbReference type="PROSITE-ProRule" id="PRU00108"/>
    </source>
</evidence>
<keyword evidence="9 10" id="KW-0539">Nucleus</keyword>
<dbReference type="InterPro" id="IPR043182">
    <property type="entry name" value="PAIRED_DNA-bd_dom"/>
</dbReference>
<evidence type="ECO:0000256" key="4">
    <source>
        <dbReference type="ARBA" id="ARBA00022724"/>
    </source>
</evidence>
<dbReference type="InterPro" id="IPR001356">
    <property type="entry name" value="HD"/>
</dbReference>
<keyword evidence="8" id="KW-0804">Transcription</keyword>
<keyword evidence="16" id="KW-1185">Reference proteome</keyword>
<feature type="DNA-binding region" description="Homeobox" evidence="10">
    <location>
        <begin position="461"/>
        <end position="520"/>
    </location>
</feature>
<protein>
    <submittedName>
        <fullName evidence="15">Paired box 7a</fullName>
    </submittedName>
</protein>
<dbReference type="PROSITE" id="PS00027">
    <property type="entry name" value="HOMEOBOX_1"/>
    <property type="match status" value="1"/>
</dbReference>
<feature type="domain" description="Homeobox" evidence="13">
    <location>
        <begin position="459"/>
        <end position="519"/>
    </location>
</feature>
<dbReference type="PRINTS" id="PR00027">
    <property type="entry name" value="PAIREDBOX"/>
</dbReference>
<dbReference type="CDD" id="cd00131">
    <property type="entry name" value="PAX"/>
    <property type="match status" value="1"/>
</dbReference>
<evidence type="ECO:0000256" key="7">
    <source>
        <dbReference type="ARBA" id="ARBA00023155"/>
    </source>
</evidence>
<dbReference type="FunFam" id="1.10.10.10:FF:000031">
    <property type="entry name" value="Paired box protein Pax-7"/>
    <property type="match status" value="1"/>
</dbReference>
<evidence type="ECO:0000259" key="13">
    <source>
        <dbReference type="PROSITE" id="PS50071"/>
    </source>
</evidence>
<evidence type="ECO:0000313" key="16">
    <source>
        <dbReference type="Proteomes" id="UP000694388"/>
    </source>
</evidence>
<evidence type="ECO:0000256" key="8">
    <source>
        <dbReference type="ARBA" id="ARBA00023163"/>
    </source>
</evidence>
<dbReference type="Gene3D" id="1.10.10.60">
    <property type="entry name" value="Homeodomain-like"/>
    <property type="match status" value="1"/>
</dbReference>
<feature type="compositionally biased region" description="Basic and acidic residues" evidence="12">
    <location>
        <begin position="411"/>
        <end position="431"/>
    </location>
</feature>
<dbReference type="GO" id="GO:0005634">
    <property type="term" value="C:nucleus"/>
    <property type="evidence" value="ECO:0007669"/>
    <property type="project" value="UniProtKB-SubCell"/>
</dbReference>
<keyword evidence="7 10" id="KW-0371">Homeobox</keyword>
<keyword evidence="6 10" id="KW-0238">DNA-binding</keyword>
<dbReference type="InterPro" id="IPR022106">
    <property type="entry name" value="Pax7_C"/>
</dbReference>
<evidence type="ECO:0000256" key="9">
    <source>
        <dbReference type="ARBA" id="ARBA00023242"/>
    </source>
</evidence>
<evidence type="ECO:0000313" key="15">
    <source>
        <dbReference type="Ensembl" id="ENSEBUP00000024469.1"/>
    </source>
</evidence>